<protein>
    <submittedName>
        <fullName evidence="2">Uncharacterized protein</fullName>
    </submittedName>
</protein>
<evidence type="ECO:0000313" key="3">
    <source>
        <dbReference type="Proteomes" id="UP000837857"/>
    </source>
</evidence>
<evidence type="ECO:0000313" key="2">
    <source>
        <dbReference type="EMBL" id="CAH2073766.1"/>
    </source>
</evidence>
<feature type="non-terminal residue" evidence="2">
    <location>
        <position position="79"/>
    </location>
</feature>
<gene>
    <name evidence="2" type="ORF">IPOD504_LOCUS15780</name>
</gene>
<dbReference type="EMBL" id="OW152819">
    <property type="protein sequence ID" value="CAH2073766.1"/>
    <property type="molecule type" value="Genomic_DNA"/>
</dbReference>
<name>A0ABN8J0R9_9NEOP</name>
<evidence type="ECO:0000256" key="1">
    <source>
        <dbReference type="SAM" id="MobiDB-lite"/>
    </source>
</evidence>
<feature type="region of interest" description="Disordered" evidence="1">
    <location>
        <begin position="29"/>
        <end position="79"/>
    </location>
</feature>
<keyword evidence="3" id="KW-1185">Reference proteome</keyword>
<dbReference type="Proteomes" id="UP000837857">
    <property type="component" value="Chromosome 7"/>
</dbReference>
<sequence length="79" mass="8683">MRVHSGGGAVASTITAFLRQSLSRAGPPRYRYGSLECRPPPAFPRTHQRRARSCLPHTSAAAVRQRSRANKSRLNALTI</sequence>
<organism evidence="2 3">
    <name type="scientific">Iphiclides podalirius</name>
    <name type="common">scarce swallowtail</name>
    <dbReference type="NCBI Taxonomy" id="110791"/>
    <lineage>
        <taxon>Eukaryota</taxon>
        <taxon>Metazoa</taxon>
        <taxon>Ecdysozoa</taxon>
        <taxon>Arthropoda</taxon>
        <taxon>Hexapoda</taxon>
        <taxon>Insecta</taxon>
        <taxon>Pterygota</taxon>
        <taxon>Neoptera</taxon>
        <taxon>Endopterygota</taxon>
        <taxon>Lepidoptera</taxon>
        <taxon>Glossata</taxon>
        <taxon>Ditrysia</taxon>
        <taxon>Papilionoidea</taxon>
        <taxon>Papilionidae</taxon>
        <taxon>Papilioninae</taxon>
        <taxon>Iphiclides</taxon>
    </lineage>
</organism>
<reference evidence="2" key="1">
    <citation type="submission" date="2022-03" db="EMBL/GenBank/DDBJ databases">
        <authorList>
            <person name="Martin H S."/>
        </authorList>
    </citation>
    <scope>NUCLEOTIDE SEQUENCE</scope>
</reference>
<proteinExistence type="predicted"/>
<accession>A0ABN8J0R9</accession>